<feature type="domain" description="HTH araC/xylS-type" evidence="4">
    <location>
        <begin position="211"/>
        <end position="309"/>
    </location>
</feature>
<protein>
    <submittedName>
        <fullName evidence="5">Transcriptional regulator, AraC family</fullName>
    </submittedName>
</protein>
<dbReference type="Pfam" id="PF12833">
    <property type="entry name" value="HTH_18"/>
    <property type="match status" value="1"/>
</dbReference>
<dbReference type="PRINTS" id="PR00032">
    <property type="entry name" value="HTHARAC"/>
</dbReference>
<name>A0A239K681_9ACTN</name>
<dbReference type="InterPro" id="IPR020449">
    <property type="entry name" value="Tscrpt_reg_AraC-type_HTH"/>
</dbReference>
<keyword evidence="1" id="KW-0805">Transcription regulation</keyword>
<dbReference type="AlphaFoldDB" id="A0A239K681"/>
<dbReference type="Gene3D" id="1.10.10.60">
    <property type="entry name" value="Homeodomain-like"/>
    <property type="match status" value="2"/>
</dbReference>
<dbReference type="Proteomes" id="UP000198282">
    <property type="component" value="Unassembled WGS sequence"/>
</dbReference>
<evidence type="ECO:0000256" key="1">
    <source>
        <dbReference type="ARBA" id="ARBA00023015"/>
    </source>
</evidence>
<evidence type="ECO:0000313" key="6">
    <source>
        <dbReference type="Proteomes" id="UP000198282"/>
    </source>
</evidence>
<dbReference type="GO" id="GO:0043565">
    <property type="term" value="F:sequence-specific DNA binding"/>
    <property type="evidence" value="ECO:0007669"/>
    <property type="project" value="InterPro"/>
</dbReference>
<keyword evidence="2" id="KW-0238">DNA-binding</keyword>
<dbReference type="InterPro" id="IPR018060">
    <property type="entry name" value="HTH_AraC"/>
</dbReference>
<dbReference type="InterPro" id="IPR050204">
    <property type="entry name" value="AraC_XylS_family_regulators"/>
</dbReference>
<dbReference type="EMBL" id="FZOD01000025">
    <property type="protein sequence ID" value="SNT13119.1"/>
    <property type="molecule type" value="Genomic_DNA"/>
</dbReference>
<evidence type="ECO:0000313" key="5">
    <source>
        <dbReference type="EMBL" id="SNT13119.1"/>
    </source>
</evidence>
<evidence type="ECO:0000256" key="2">
    <source>
        <dbReference type="ARBA" id="ARBA00023125"/>
    </source>
</evidence>
<accession>A0A239K681</accession>
<keyword evidence="6" id="KW-1185">Reference proteome</keyword>
<dbReference type="InterPro" id="IPR009057">
    <property type="entry name" value="Homeodomain-like_sf"/>
</dbReference>
<evidence type="ECO:0000256" key="3">
    <source>
        <dbReference type="ARBA" id="ARBA00023163"/>
    </source>
</evidence>
<dbReference type="OrthoDB" id="2060755at2"/>
<organism evidence="5 6">
    <name type="scientific">Streptosporangium subroseum</name>
    <dbReference type="NCBI Taxonomy" id="106412"/>
    <lineage>
        <taxon>Bacteria</taxon>
        <taxon>Bacillati</taxon>
        <taxon>Actinomycetota</taxon>
        <taxon>Actinomycetes</taxon>
        <taxon>Streptosporangiales</taxon>
        <taxon>Streptosporangiaceae</taxon>
        <taxon>Streptosporangium</taxon>
    </lineage>
</organism>
<gene>
    <name evidence="5" type="ORF">SAMN05216276_1025107</name>
</gene>
<sequence>MTRQPSPMRRPAEIFARSLLAERALPARRELCSGKLGWQTILARIYRDPIEAAQFATAQSPDLLVVLITSGAYTIESRKGRFWQKANYHPGSIGVTAPGNISMLRWRADPGQQLESLHIHLSADLIDESCEALGGKGPWSRRLPDALLLEDPLLTAAGRAVCRALRLGAPPLYADSIAQLLATHLLYGLYGSAASMREDVHPSALGDTAMRRITAYMHEHLHEEVSLDDLAAQTNISKYHLLRSFAKATGFTPYRYLVRLRMRRAADLLRDTGQPVLQISAACGYRSPGQFTAAFRRRFGASPTEFRRRFQGDRAADPEPLSFL</sequence>
<dbReference type="PANTHER" id="PTHR46796">
    <property type="entry name" value="HTH-TYPE TRANSCRIPTIONAL ACTIVATOR RHAS-RELATED"/>
    <property type="match status" value="1"/>
</dbReference>
<dbReference type="GO" id="GO:0003700">
    <property type="term" value="F:DNA-binding transcription factor activity"/>
    <property type="evidence" value="ECO:0007669"/>
    <property type="project" value="InterPro"/>
</dbReference>
<evidence type="ECO:0000259" key="4">
    <source>
        <dbReference type="PROSITE" id="PS01124"/>
    </source>
</evidence>
<dbReference type="PANTHER" id="PTHR46796:SF6">
    <property type="entry name" value="ARAC SUBFAMILY"/>
    <property type="match status" value="1"/>
</dbReference>
<dbReference type="SMART" id="SM00342">
    <property type="entry name" value="HTH_ARAC"/>
    <property type="match status" value="1"/>
</dbReference>
<dbReference type="PROSITE" id="PS01124">
    <property type="entry name" value="HTH_ARAC_FAMILY_2"/>
    <property type="match status" value="1"/>
</dbReference>
<dbReference type="InterPro" id="IPR018062">
    <property type="entry name" value="HTH_AraC-typ_CS"/>
</dbReference>
<dbReference type="SUPFAM" id="SSF46689">
    <property type="entry name" value="Homeodomain-like"/>
    <property type="match status" value="2"/>
</dbReference>
<keyword evidence="3" id="KW-0804">Transcription</keyword>
<dbReference type="PROSITE" id="PS00041">
    <property type="entry name" value="HTH_ARAC_FAMILY_1"/>
    <property type="match status" value="1"/>
</dbReference>
<proteinExistence type="predicted"/>
<dbReference type="RefSeq" id="WP_089209676.1">
    <property type="nucleotide sequence ID" value="NZ_FZOD01000025.1"/>
</dbReference>
<reference evidence="5 6" key="1">
    <citation type="submission" date="2017-06" db="EMBL/GenBank/DDBJ databases">
        <authorList>
            <person name="Kim H.J."/>
            <person name="Triplett B.A."/>
        </authorList>
    </citation>
    <scope>NUCLEOTIDE SEQUENCE [LARGE SCALE GENOMIC DNA]</scope>
    <source>
        <strain evidence="5 6">CGMCC 4.2132</strain>
    </source>
</reference>